<dbReference type="InterPro" id="IPR036661">
    <property type="entry name" value="Luciferase-like_sf"/>
</dbReference>
<proteinExistence type="predicted"/>
<protein>
    <submittedName>
        <fullName evidence="3">5,10-methylenetetrahydromethanopterin reductase</fullName>
    </submittedName>
</protein>
<evidence type="ECO:0000313" key="3">
    <source>
        <dbReference type="EMBL" id="GES18032.1"/>
    </source>
</evidence>
<sequence>MMKLGCAFATSLETPEHIRIAEALGYERALCYDSPALYPDVWMVLNRAAELTERIVLGPGVLIPSLRHPMVTASAITTLVHTAGEQRVFVGVGSGFTGRLAMGRPPVPWAQVEHYARTVQALLRGDQVEWEGAIMQLIHPDERFGPALPITVPWGVAGEGPKGTKVARGLGAELIRLAVPEPGFEPQSIVFAGTVLDDGEHPGSERVVDAAGHAAGLYLHWAVEHGVIDELLGESGHVWAAAYDHIPENVRHIALHDRHVVGVNDVDRPFITSEVMTATGVALTQKEWRTRLDALKEGGFGYVHYQPAGPAIPRELEAFAAAYAS</sequence>
<dbReference type="RefSeq" id="WP_155343186.1">
    <property type="nucleotide sequence ID" value="NZ_BAAAHM010000017.1"/>
</dbReference>
<feature type="domain" description="Luciferase-like" evidence="2">
    <location>
        <begin position="14"/>
        <end position="167"/>
    </location>
</feature>
<dbReference type="Pfam" id="PF00296">
    <property type="entry name" value="Bac_luciferase"/>
    <property type="match status" value="1"/>
</dbReference>
<evidence type="ECO:0000256" key="1">
    <source>
        <dbReference type="ARBA" id="ARBA00023002"/>
    </source>
</evidence>
<keyword evidence="4" id="KW-1185">Reference proteome</keyword>
<dbReference type="EMBL" id="BLAF01000006">
    <property type="protein sequence ID" value="GES18032.1"/>
    <property type="molecule type" value="Genomic_DNA"/>
</dbReference>
<dbReference type="InterPro" id="IPR011251">
    <property type="entry name" value="Luciferase-like_dom"/>
</dbReference>
<organism evidence="3 4">
    <name type="scientific">Acrocarpospora pleiomorpha</name>
    <dbReference type="NCBI Taxonomy" id="90975"/>
    <lineage>
        <taxon>Bacteria</taxon>
        <taxon>Bacillati</taxon>
        <taxon>Actinomycetota</taxon>
        <taxon>Actinomycetes</taxon>
        <taxon>Streptosporangiales</taxon>
        <taxon>Streptosporangiaceae</taxon>
        <taxon>Acrocarpospora</taxon>
    </lineage>
</organism>
<dbReference type="OrthoDB" id="3206024at2"/>
<comment type="caution">
    <text evidence="3">The sequence shown here is derived from an EMBL/GenBank/DDBJ whole genome shotgun (WGS) entry which is preliminary data.</text>
</comment>
<dbReference type="Gene3D" id="3.20.20.30">
    <property type="entry name" value="Luciferase-like domain"/>
    <property type="match status" value="1"/>
</dbReference>
<dbReference type="AlphaFoldDB" id="A0A5M3XB96"/>
<accession>A0A5M3XB96</accession>
<keyword evidence="1" id="KW-0560">Oxidoreductase</keyword>
<dbReference type="PANTHER" id="PTHR43244:SF1">
    <property type="entry name" value="5,10-METHYLENETETRAHYDROMETHANOPTERIN REDUCTASE"/>
    <property type="match status" value="1"/>
</dbReference>
<dbReference type="SUPFAM" id="SSF51679">
    <property type="entry name" value="Bacterial luciferase-like"/>
    <property type="match status" value="1"/>
</dbReference>
<reference evidence="3 4" key="1">
    <citation type="submission" date="2019-10" db="EMBL/GenBank/DDBJ databases">
        <title>Whole genome shotgun sequence of Acrocarpospora pleiomorpha NBRC 16267.</title>
        <authorList>
            <person name="Ichikawa N."/>
            <person name="Kimura A."/>
            <person name="Kitahashi Y."/>
            <person name="Komaki H."/>
            <person name="Oguchi A."/>
        </authorList>
    </citation>
    <scope>NUCLEOTIDE SEQUENCE [LARGE SCALE GENOMIC DNA]</scope>
    <source>
        <strain evidence="3 4">NBRC 16267</strain>
    </source>
</reference>
<evidence type="ECO:0000313" key="4">
    <source>
        <dbReference type="Proteomes" id="UP000377595"/>
    </source>
</evidence>
<gene>
    <name evidence="3" type="ORF">Aple_009270</name>
</gene>
<dbReference type="InterPro" id="IPR050564">
    <property type="entry name" value="F420-G6PD/mer"/>
</dbReference>
<evidence type="ECO:0000259" key="2">
    <source>
        <dbReference type="Pfam" id="PF00296"/>
    </source>
</evidence>
<name>A0A5M3XB96_9ACTN</name>
<dbReference type="GO" id="GO:0016705">
    <property type="term" value="F:oxidoreductase activity, acting on paired donors, with incorporation or reduction of molecular oxygen"/>
    <property type="evidence" value="ECO:0007669"/>
    <property type="project" value="InterPro"/>
</dbReference>
<dbReference type="PANTHER" id="PTHR43244">
    <property type="match status" value="1"/>
</dbReference>
<dbReference type="Proteomes" id="UP000377595">
    <property type="component" value="Unassembled WGS sequence"/>
</dbReference>